<feature type="domain" description="SGNH hydrolase-type esterase" evidence="1">
    <location>
        <begin position="3"/>
        <end position="181"/>
    </location>
</feature>
<dbReference type="Pfam" id="PF13472">
    <property type="entry name" value="Lipase_GDSL_2"/>
    <property type="match status" value="1"/>
</dbReference>
<dbReference type="CDD" id="cd01833">
    <property type="entry name" value="XynB_like"/>
    <property type="match status" value="1"/>
</dbReference>
<dbReference type="RefSeq" id="XP_056485837.1">
    <property type="nucleotide sequence ID" value="XM_056635217.1"/>
</dbReference>
<evidence type="ECO:0000259" key="1">
    <source>
        <dbReference type="Pfam" id="PF13472"/>
    </source>
</evidence>
<accession>A0A9X0B4N7</accession>
<organism evidence="2 3">
    <name type="scientific">Penicillium cosmopolitanum</name>
    <dbReference type="NCBI Taxonomy" id="1131564"/>
    <lineage>
        <taxon>Eukaryota</taxon>
        <taxon>Fungi</taxon>
        <taxon>Dikarya</taxon>
        <taxon>Ascomycota</taxon>
        <taxon>Pezizomycotina</taxon>
        <taxon>Eurotiomycetes</taxon>
        <taxon>Eurotiomycetidae</taxon>
        <taxon>Eurotiales</taxon>
        <taxon>Aspergillaceae</taxon>
        <taxon>Penicillium</taxon>
    </lineage>
</organism>
<dbReference type="GeneID" id="81374197"/>
<dbReference type="InterPro" id="IPR036514">
    <property type="entry name" value="SGNH_hydro_sf"/>
</dbReference>
<comment type="caution">
    <text evidence="2">The sequence shown here is derived from an EMBL/GenBank/DDBJ whole genome shotgun (WGS) entry which is preliminary data.</text>
</comment>
<dbReference type="PANTHER" id="PTHR30383:SF31">
    <property type="entry name" value="SGNH HYDROLASE-TYPE ESTERASE DOMAIN-CONTAINING PROTEIN-RELATED"/>
    <property type="match status" value="1"/>
</dbReference>
<dbReference type="SUPFAM" id="SSF52266">
    <property type="entry name" value="SGNH hydrolase"/>
    <property type="match status" value="1"/>
</dbReference>
<dbReference type="GO" id="GO:0004622">
    <property type="term" value="F:phosphatidylcholine lysophospholipase activity"/>
    <property type="evidence" value="ECO:0007669"/>
    <property type="project" value="TreeGrafter"/>
</dbReference>
<dbReference type="Gene3D" id="3.40.50.1110">
    <property type="entry name" value="SGNH hydrolase"/>
    <property type="match status" value="1"/>
</dbReference>
<reference evidence="2" key="1">
    <citation type="submission" date="2022-12" db="EMBL/GenBank/DDBJ databases">
        <authorList>
            <person name="Petersen C."/>
        </authorList>
    </citation>
    <scope>NUCLEOTIDE SEQUENCE</scope>
    <source>
        <strain evidence="2">IBT 29677</strain>
    </source>
</reference>
<sequence>MPLGGSVTRGVGSSHGAGYRKPLLQLLKDQGINSCMVGSRKDGSIPNNEHEGWRGFRIDEIEKKAKKSVKRLSPDIFMVNAGSNDCIQVFNTAEAGRRMSQMLDYLWLACPQSTILLSTLIPNADPQVDSVVRDLNDQFHALTEKNKDEKKKILLVDMHSSEGPEAHELVDGIHPDDGGYEKMAELWVRGIKETIEKGFIDY</sequence>
<evidence type="ECO:0000313" key="3">
    <source>
        <dbReference type="Proteomes" id="UP001147747"/>
    </source>
</evidence>
<gene>
    <name evidence="2" type="ORF">N7509_010580</name>
</gene>
<dbReference type="InterPro" id="IPR051532">
    <property type="entry name" value="Ester_Hydrolysis_Enzymes"/>
</dbReference>
<name>A0A9X0B4N7_9EURO</name>
<proteinExistence type="predicted"/>
<dbReference type="OrthoDB" id="6123at2759"/>
<dbReference type="Proteomes" id="UP001147747">
    <property type="component" value="Unassembled WGS sequence"/>
</dbReference>
<dbReference type="AlphaFoldDB" id="A0A9X0B4N7"/>
<dbReference type="EMBL" id="JAPZBU010000009">
    <property type="protein sequence ID" value="KAJ5388039.1"/>
    <property type="molecule type" value="Genomic_DNA"/>
</dbReference>
<dbReference type="InterPro" id="IPR013830">
    <property type="entry name" value="SGNH_hydro"/>
</dbReference>
<protein>
    <submittedName>
        <fullName evidence="2">Carbohydrate esterase family 3 protein</fullName>
    </submittedName>
</protein>
<keyword evidence="3" id="KW-1185">Reference proteome</keyword>
<evidence type="ECO:0000313" key="2">
    <source>
        <dbReference type="EMBL" id="KAJ5388039.1"/>
    </source>
</evidence>
<reference evidence="2" key="2">
    <citation type="journal article" date="2023" name="IMA Fungus">
        <title>Comparative genomic study of the Penicillium genus elucidates a diverse pangenome and 15 lateral gene transfer events.</title>
        <authorList>
            <person name="Petersen C."/>
            <person name="Sorensen T."/>
            <person name="Nielsen M.R."/>
            <person name="Sondergaard T.E."/>
            <person name="Sorensen J.L."/>
            <person name="Fitzpatrick D.A."/>
            <person name="Frisvad J.C."/>
            <person name="Nielsen K.L."/>
        </authorList>
    </citation>
    <scope>NUCLEOTIDE SEQUENCE</scope>
    <source>
        <strain evidence="2">IBT 29677</strain>
    </source>
</reference>
<dbReference type="PANTHER" id="PTHR30383">
    <property type="entry name" value="THIOESTERASE 1/PROTEASE 1/LYSOPHOSPHOLIPASE L1"/>
    <property type="match status" value="1"/>
</dbReference>